<keyword evidence="2" id="KW-1133">Transmembrane helix</keyword>
<evidence type="ECO:0000256" key="2">
    <source>
        <dbReference type="SAM" id="Phobius"/>
    </source>
</evidence>
<dbReference type="AlphaFoldDB" id="A0AAV8EBU3"/>
<feature type="transmembrane region" description="Helical" evidence="2">
    <location>
        <begin position="62"/>
        <end position="83"/>
    </location>
</feature>
<comment type="caution">
    <text evidence="3">The sequence shown here is derived from an EMBL/GenBank/DDBJ whole genome shotgun (WGS) entry which is preliminary data.</text>
</comment>
<name>A0AAV8EBU3_9POAL</name>
<dbReference type="PANTHER" id="PTHR36041">
    <property type="entry name" value="SUCCINATE DEHYDROGENASE SUBUNIT 7A, MITOCHONDRIAL-RELATED"/>
    <property type="match status" value="1"/>
</dbReference>
<dbReference type="InterPro" id="IPR034573">
    <property type="entry name" value="SDH7"/>
</dbReference>
<dbReference type="EMBL" id="JAMFTS010000003">
    <property type="protein sequence ID" value="KAJ4776754.1"/>
    <property type="molecule type" value="Genomic_DNA"/>
</dbReference>
<dbReference type="Proteomes" id="UP001140206">
    <property type="component" value="Chromosome 3"/>
</dbReference>
<evidence type="ECO:0000313" key="3">
    <source>
        <dbReference type="EMBL" id="KAJ4776754.1"/>
    </source>
</evidence>
<gene>
    <name evidence="3" type="ORF">LUZ62_061011</name>
</gene>
<keyword evidence="2" id="KW-0472">Membrane</keyword>
<protein>
    <submittedName>
        <fullName evidence="3">Succinate dehydrogenase subunit</fullName>
    </submittedName>
</protein>
<reference evidence="3" key="1">
    <citation type="submission" date="2022-08" db="EMBL/GenBank/DDBJ databases">
        <authorList>
            <person name="Marques A."/>
        </authorList>
    </citation>
    <scope>NUCLEOTIDE SEQUENCE</scope>
    <source>
        <strain evidence="3">RhyPub2mFocal</strain>
        <tissue evidence="3">Leaves</tissue>
    </source>
</reference>
<feature type="region of interest" description="Disordered" evidence="1">
    <location>
        <begin position="1"/>
        <end position="26"/>
    </location>
</feature>
<dbReference type="PANTHER" id="PTHR36041:SF2">
    <property type="entry name" value="SUCCINATE DEHYDROGENASE SUBUNIT 7A, MITOCHONDRIAL-RELATED"/>
    <property type="match status" value="1"/>
</dbReference>
<feature type="compositionally biased region" description="Low complexity" evidence="1">
    <location>
        <begin position="1"/>
        <end position="24"/>
    </location>
</feature>
<keyword evidence="2" id="KW-0812">Transmembrane</keyword>
<keyword evidence="4" id="KW-1185">Reference proteome</keyword>
<evidence type="ECO:0000256" key="1">
    <source>
        <dbReference type="SAM" id="MobiDB-lite"/>
    </source>
</evidence>
<organism evidence="3 4">
    <name type="scientific">Rhynchospora pubera</name>
    <dbReference type="NCBI Taxonomy" id="906938"/>
    <lineage>
        <taxon>Eukaryota</taxon>
        <taxon>Viridiplantae</taxon>
        <taxon>Streptophyta</taxon>
        <taxon>Embryophyta</taxon>
        <taxon>Tracheophyta</taxon>
        <taxon>Spermatophyta</taxon>
        <taxon>Magnoliopsida</taxon>
        <taxon>Liliopsida</taxon>
        <taxon>Poales</taxon>
        <taxon>Cyperaceae</taxon>
        <taxon>Cyperoideae</taxon>
        <taxon>Rhynchosporeae</taxon>
        <taxon>Rhynchospora</taxon>
    </lineage>
</organism>
<accession>A0AAV8EBU3</accession>
<sequence length="88" mass="9467">MAAPLSKSPLFSALRSSSSSSSSLPHISRRNYHVELAAREKALLEEDPALKKFRSYKKGVKLTSKIGTVLTGVAVAACSYQLVVKAMT</sequence>
<proteinExistence type="predicted"/>
<dbReference type="GO" id="GO:0045273">
    <property type="term" value="C:respiratory chain complex II (succinate dehydrogenase)"/>
    <property type="evidence" value="ECO:0007669"/>
    <property type="project" value="InterPro"/>
</dbReference>
<evidence type="ECO:0000313" key="4">
    <source>
        <dbReference type="Proteomes" id="UP001140206"/>
    </source>
</evidence>